<dbReference type="PROSITE" id="PS51257">
    <property type="entry name" value="PROKAR_LIPOPROTEIN"/>
    <property type="match status" value="1"/>
</dbReference>
<name>A0ABT8DQ74_9FLAO</name>
<keyword evidence="2" id="KW-0732">Signal</keyword>
<feature type="region of interest" description="Disordered" evidence="1">
    <location>
        <begin position="28"/>
        <end position="49"/>
    </location>
</feature>
<feature type="signal peptide" evidence="2">
    <location>
        <begin position="1"/>
        <end position="18"/>
    </location>
</feature>
<reference evidence="3 4" key="1">
    <citation type="submission" date="2023-06" db="EMBL/GenBank/DDBJ databases">
        <authorList>
            <person name="Ye Y.-Q."/>
            <person name="Du Z.-J."/>
        </authorList>
    </citation>
    <scope>NUCLEOTIDE SEQUENCE [LARGE SCALE GENOMIC DNA]</scope>
    <source>
        <strain evidence="3 4">SDUM287046</strain>
    </source>
</reference>
<proteinExistence type="predicted"/>
<organism evidence="3 4">
    <name type="scientific">Aequorivita aurantiaca</name>
    <dbReference type="NCBI Taxonomy" id="3053356"/>
    <lineage>
        <taxon>Bacteria</taxon>
        <taxon>Pseudomonadati</taxon>
        <taxon>Bacteroidota</taxon>
        <taxon>Flavobacteriia</taxon>
        <taxon>Flavobacteriales</taxon>
        <taxon>Flavobacteriaceae</taxon>
        <taxon>Aequorivita</taxon>
    </lineage>
</organism>
<feature type="chain" id="PRO_5045527052" evidence="2">
    <location>
        <begin position="19"/>
        <end position="49"/>
    </location>
</feature>
<keyword evidence="4" id="KW-1185">Reference proteome</keyword>
<dbReference type="RefSeq" id="WP_290255484.1">
    <property type="nucleotide sequence ID" value="NZ_JAUGQQ010000015.1"/>
</dbReference>
<protein>
    <submittedName>
        <fullName evidence="3">Uncharacterized protein</fullName>
    </submittedName>
</protein>
<sequence>MKTLSFLLLMILSGILFSCTPTDISDTDQSRNILSTGDDDSVRPDNDRD</sequence>
<evidence type="ECO:0000256" key="2">
    <source>
        <dbReference type="SAM" id="SignalP"/>
    </source>
</evidence>
<evidence type="ECO:0000256" key="1">
    <source>
        <dbReference type="SAM" id="MobiDB-lite"/>
    </source>
</evidence>
<evidence type="ECO:0000313" key="4">
    <source>
        <dbReference type="Proteomes" id="UP001244787"/>
    </source>
</evidence>
<dbReference type="EMBL" id="JAUGQQ010000015">
    <property type="protein sequence ID" value="MDN3725393.1"/>
    <property type="molecule type" value="Genomic_DNA"/>
</dbReference>
<accession>A0ABT8DQ74</accession>
<dbReference type="Proteomes" id="UP001244787">
    <property type="component" value="Unassembled WGS sequence"/>
</dbReference>
<evidence type="ECO:0000313" key="3">
    <source>
        <dbReference type="EMBL" id="MDN3725393.1"/>
    </source>
</evidence>
<gene>
    <name evidence="3" type="ORF">QRD02_13475</name>
</gene>
<feature type="compositionally biased region" description="Basic and acidic residues" evidence="1">
    <location>
        <begin position="40"/>
        <end position="49"/>
    </location>
</feature>
<comment type="caution">
    <text evidence="3">The sequence shown here is derived from an EMBL/GenBank/DDBJ whole genome shotgun (WGS) entry which is preliminary data.</text>
</comment>